<protein>
    <recommendedName>
        <fullName evidence="3">HIT-type domain-containing protein</fullName>
    </recommendedName>
</protein>
<feature type="domain" description="HIT-type" evidence="3">
    <location>
        <begin position="12"/>
        <end position="45"/>
    </location>
</feature>
<dbReference type="OrthoDB" id="18412at2759"/>
<sequence length="452" mass="53899">MSNILNEVKQTCGICRREPFKYTCPKCDLKYCSLNCYKSEDHLECTESFYKQNILEEIKVQQTDDEQKNRMLEMLRRFEQEGDEMARDEFEEDYEDDEEDDFVERFKDFDINSTDFEAIWNKLTSSEKAEFKSKFIDRKFSENQNNLSELFEELTIWKPWWEKESKKNNNNKIIEFVNDEYNEKNSQSEILQDNDKPIVLKDIKKLEELTKKPPNPNLVINLVNILYTYVYTCRYFNGDIYEDPEETIKVIWQLSPILRNNENIIYENVSQAIVASSNVILQNPQYSQPPEFLNLILNDIICLLSSLENILSLLSDLYNLFHLESQNLNLESGNKPKKIITTTTTTTTTNTHKSYYRKLFLTEKKIYFYLVYMNSTGQRKEEEMDELIILKVLKSQVEIEKEKRIKELEMYNKDKDNIEELIIRRGKKDEKKLDDNNNNNNNNNNNDLITEI</sequence>
<feature type="compositionally biased region" description="Low complexity" evidence="2">
    <location>
        <begin position="436"/>
        <end position="452"/>
    </location>
</feature>
<dbReference type="Proteomes" id="UP000266861">
    <property type="component" value="Unassembled WGS sequence"/>
</dbReference>
<evidence type="ECO:0000313" key="4">
    <source>
        <dbReference type="EMBL" id="RHZ83465.1"/>
    </source>
</evidence>
<dbReference type="PROSITE" id="PS51083">
    <property type="entry name" value="ZF_HIT"/>
    <property type="match status" value="1"/>
</dbReference>
<keyword evidence="5" id="KW-1185">Reference proteome</keyword>
<dbReference type="CDD" id="cd23024">
    <property type="entry name" value="zf-HIT_ZNHIT2-3"/>
    <property type="match status" value="1"/>
</dbReference>
<evidence type="ECO:0000259" key="3">
    <source>
        <dbReference type="PROSITE" id="PS51083"/>
    </source>
</evidence>
<keyword evidence="1" id="KW-0863">Zinc-finger</keyword>
<dbReference type="Pfam" id="PF04925">
    <property type="entry name" value="SHQ1"/>
    <property type="match status" value="1"/>
</dbReference>
<dbReference type="PANTHER" id="PTHR15555:SF0">
    <property type="entry name" value="ZINC FINGER HIT DOMAIN-CONTAINING PROTEIN 2"/>
    <property type="match status" value="1"/>
</dbReference>
<dbReference type="AlphaFoldDB" id="A0A397J579"/>
<organism evidence="4 5">
    <name type="scientific">Diversispora epigaea</name>
    <dbReference type="NCBI Taxonomy" id="1348612"/>
    <lineage>
        <taxon>Eukaryota</taxon>
        <taxon>Fungi</taxon>
        <taxon>Fungi incertae sedis</taxon>
        <taxon>Mucoromycota</taxon>
        <taxon>Glomeromycotina</taxon>
        <taxon>Glomeromycetes</taxon>
        <taxon>Diversisporales</taxon>
        <taxon>Diversisporaceae</taxon>
        <taxon>Diversispora</taxon>
    </lineage>
</organism>
<dbReference type="Gene3D" id="3.30.60.190">
    <property type="match status" value="1"/>
</dbReference>
<keyword evidence="1" id="KW-0479">Metal-binding</keyword>
<dbReference type="InterPro" id="IPR039646">
    <property type="entry name" value="ZNHIT2"/>
</dbReference>
<evidence type="ECO:0000256" key="1">
    <source>
        <dbReference type="PROSITE-ProRule" id="PRU00453"/>
    </source>
</evidence>
<accession>A0A397J579</accession>
<dbReference type="STRING" id="1348612.A0A397J579"/>
<gene>
    <name evidence="4" type="ORF">Glove_92g35</name>
</gene>
<dbReference type="SUPFAM" id="SSF144232">
    <property type="entry name" value="HIT/MYND zinc finger-like"/>
    <property type="match status" value="1"/>
</dbReference>
<dbReference type="InterPro" id="IPR007009">
    <property type="entry name" value="Shq1_C"/>
</dbReference>
<name>A0A397J579_9GLOM</name>
<evidence type="ECO:0000313" key="5">
    <source>
        <dbReference type="Proteomes" id="UP000266861"/>
    </source>
</evidence>
<proteinExistence type="predicted"/>
<dbReference type="Pfam" id="PF04438">
    <property type="entry name" value="zf-HIT"/>
    <property type="match status" value="1"/>
</dbReference>
<dbReference type="GO" id="GO:0008270">
    <property type="term" value="F:zinc ion binding"/>
    <property type="evidence" value="ECO:0007669"/>
    <property type="project" value="UniProtKB-UniRule"/>
</dbReference>
<feature type="region of interest" description="Disordered" evidence="2">
    <location>
        <begin position="431"/>
        <end position="452"/>
    </location>
</feature>
<reference evidence="4 5" key="1">
    <citation type="submission" date="2018-08" db="EMBL/GenBank/DDBJ databases">
        <title>Genome and evolution of the arbuscular mycorrhizal fungus Diversispora epigaea (formerly Glomus versiforme) and its bacterial endosymbionts.</title>
        <authorList>
            <person name="Sun X."/>
            <person name="Fei Z."/>
            <person name="Harrison M."/>
        </authorList>
    </citation>
    <scope>NUCLEOTIDE SEQUENCE [LARGE SCALE GENOMIC DNA]</scope>
    <source>
        <strain evidence="4 5">IT104</strain>
    </source>
</reference>
<dbReference type="InterPro" id="IPR007529">
    <property type="entry name" value="Znf_HIT"/>
</dbReference>
<dbReference type="EMBL" id="PQFF01000088">
    <property type="protein sequence ID" value="RHZ83465.1"/>
    <property type="molecule type" value="Genomic_DNA"/>
</dbReference>
<evidence type="ECO:0000256" key="2">
    <source>
        <dbReference type="SAM" id="MobiDB-lite"/>
    </source>
</evidence>
<keyword evidence="1" id="KW-0862">Zinc</keyword>
<dbReference type="PANTHER" id="PTHR15555">
    <property type="entry name" value="ZINC FINGER HIT DOMAIN CONTAINING PROTEIN 2 PROTEIN FON -RELATED"/>
    <property type="match status" value="1"/>
</dbReference>
<comment type="caution">
    <text evidence="4">The sequence shown here is derived from an EMBL/GenBank/DDBJ whole genome shotgun (WGS) entry which is preliminary data.</text>
</comment>